<dbReference type="Gene3D" id="3.30.379.10">
    <property type="entry name" value="Chitobiase/beta-hexosaminidase domain 2-like"/>
    <property type="match status" value="1"/>
</dbReference>
<dbReference type="InterPro" id="IPR041437">
    <property type="entry name" value="GH115_C"/>
</dbReference>
<feature type="region of interest" description="Disordered" evidence="2">
    <location>
        <begin position="708"/>
        <end position="728"/>
    </location>
</feature>
<evidence type="ECO:0000256" key="2">
    <source>
        <dbReference type="SAM" id="MobiDB-lite"/>
    </source>
</evidence>
<dbReference type="PANTHER" id="PTHR37842">
    <property type="match status" value="1"/>
</dbReference>
<keyword evidence="3" id="KW-0732">Signal</keyword>
<accession>A0ABU3ZZ24</accession>
<keyword evidence="6" id="KW-1185">Reference proteome</keyword>
<proteinExistence type="predicted"/>
<name>A0ABU3ZZ24_9SPHN</name>
<organism evidence="5 6">
    <name type="scientific">Sphingobium naphthae</name>
    <dbReference type="NCBI Taxonomy" id="1886786"/>
    <lineage>
        <taxon>Bacteria</taxon>
        <taxon>Pseudomonadati</taxon>
        <taxon>Pseudomonadota</taxon>
        <taxon>Alphaproteobacteria</taxon>
        <taxon>Sphingomonadales</taxon>
        <taxon>Sphingomonadaceae</taxon>
        <taxon>Sphingobium</taxon>
    </lineage>
</organism>
<dbReference type="Gene3D" id="1.20.58.2150">
    <property type="match status" value="1"/>
</dbReference>
<dbReference type="InterPro" id="IPR031924">
    <property type="entry name" value="GH115"/>
</dbReference>
<evidence type="ECO:0000313" key="6">
    <source>
        <dbReference type="Proteomes" id="UP001185984"/>
    </source>
</evidence>
<evidence type="ECO:0000256" key="3">
    <source>
        <dbReference type="SAM" id="SignalP"/>
    </source>
</evidence>
<keyword evidence="1 5" id="KW-0378">Hydrolase</keyword>
<dbReference type="InterPro" id="IPR042301">
    <property type="entry name" value="GH115_sf"/>
</dbReference>
<comment type="caution">
    <text evidence="5">The sequence shown here is derived from an EMBL/GenBank/DDBJ whole genome shotgun (WGS) entry which is preliminary data.</text>
</comment>
<gene>
    <name evidence="5" type="ORF">O0R41_14290</name>
</gene>
<dbReference type="InterPro" id="IPR029018">
    <property type="entry name" value="Hex-like_dom2"/>
</dbReference>
<dbReference type="RefSeq" id="WP_317517429.1">
    <property type="nucleotide sequence ID" value="NZ_JAPTHD010000006.1"/>
</dbReference>
<evidence type="ECO:0000259" key="4">
    <source>
        <dbReference type="Pfam" id="PF17829"/>
    </source>
</evidence>
<dbReference type="EMBL" id="JAPTHD010000006">
    <property type="protein sequence ID" value="MDV5824771.1"/>
    <property type="molecule type" value="Genomic_DNA"/>
</dbReference>
<reference evidence="6" key="1">
    <citation type="journal article" date="2022" name="J Environ Chem Eng">
        <title>Biodegradation of petroleum oil using a constructed nonpathogenic and heavy metal-tolerant bacterial consortium isolated from marine sponges.</title>
        <authorList>
            <person name="Dechsakulwatana C."/>
            <person name="Rungsihiranrut A."/>
            <person name="Muangchinda C."/>
            <person name="Ningthoujam R."/>
            <person name="Klankeo P."/>
            <person name="Pinyakong O."/>
        </authorList>
    </citation>
    <scope>NUCLEOTIDE SEQUENCE [LARGE SCALE GENOMIC DNA]</scope>
    <source>
        <strain evidence="6">MO2-4</strain>
    </source>
</reference>
<dbReference type="Proteomes" id="UP001185984">
    <property type="component" value="Unassembled WGS sequence"/>
</dbReference>
<dbReference type="Gene3D" id="2.60.120.1620">
    <property type="match status" value="1"/>
</dbReference>
<dbReference type="Gene3D" id="3.20.20.520">
    <property type="entry name" value="Glycosyl hydrolase family 115"/>
    <property type="match status" value="1"/>
</dbReference>
<dbReference type="GO" id="GO:0016787">
    <property type="term" value="F:hydrolase activity"/>
    <property type="evidence" value="ECO:0007669"/>
    <property type="project" value="UniProtKB-KW"/>
</dbReference>
<evidence type="ECO:0000313" key="5">
    <source>
        <dbReference type="EMBL" id="MDV5824771.1"/>
    </source>
</evidence>
<sequence>MKWAGLALLLSAFAAPHFARAQPVTLFDGGAVAPVLHEPGRTMALAAQLLQRDLAALTGVSPPTATSLQSCSSLCIVIGQKDSALVRAVAADGAVDLRPLEGQWERYIRVLVPSRRHPGRAYLLITGSDPRGAVWGVTDLSRDLGVSPWEWWADVTPRRTDRLVIDGAWRLSDPPSVRYRGIFLNDEDWGLQPWAARTFDPETGDIGPKTYAKIFELLWRLKANMIWPAMHDVTRPFYTVAGNARTADDYAIIVGTSHAEPMMRNNVREWRDAWGAFNYVENKPALLRYWRDRVRQVAGHENIYTLGLRGRHDSGMEGVDSVQAARDVTADVIAQQRRILTQETGRPAAQLPQVMTLYKEVLDTYRAGLNIPDDVTIVWPDDNYGYLHQLSTAQERQRPGGAGIYYHLSYWGRPHDYTWLSSTHPALVREQLDRAWRTQARRLWVANVGDIKPGEFLMQYFLDIAFDARLLADPPRAYLRRWAERQFGPQAADAVADVMRTHFDLAFPRRPEFMGWGQTEPTRPNAISDYVRTGGEEAERRLADYAALVDRTDRLAAALPADRRDAFFQMVGYNVRSAANINDRMLTLDLAAVHAKQHRTDMNRLSDQARAAHARIVADTAAYNAQRDGKWRHMMSMTQRDLPVFQEPFYPKWDIPAGEDCARTQTPSCRSPAPAPLTNRILSLPAIAARSVDWQAAPGLGSGGAALRSRLDLPSRSGPSGDRPLSYPFTTQERTDVTLRIVALPVHPLTSANRLRIAVRVDGGDPTILDYQSFGRSEEWKRNVLSNSATRDISLPQLPAGAHRIDLEALDPGFLLDRIDVRLDGAPDYYGAPPVDPIRQ</sequence>
<feature type="domain" description="Gylcosyl hydrolase 115 C-terminal" evidence="4">
    <location>
        <begin position="689"/>
        <end position="834"/>
    </location>
</feature>
<dbReference type="Pfam" id="PF17829">
    <property type="entry name" value="GH115_C"/>
    <property type="match status" value="1"/>
</dbReference>
<feature type="chain" id="PRO_5045843717" evidence="3">
    <location>
        <begin position="22"/>
        <end position="840"/>
    </location>
</feature>
<protein>
    <submittedName>
        <fullName evidence="5">Glycosyl hydrolase 115 family protein</fullName>
    </submittedName>
</protein>
<feature type="signal peptide" evidence="3">
    <location>
        <begin position="1"/>
        <end position="21"/>
    </location>
</feature>
<dbReference type="SUPFAM" id="SSF55545">
    <property type="entry name" value="beta-N-acetylhexosaminidase-like domain"/>
    <property type="match status" value="1"/>
</dbReference>
<evidence type="ECO:0000256" key="1">
    <source>
        <dbReference type="ARBA" id="ARBA00022801"/>
    </source>
</evidence>
<dbReference type="PANTHER" id="PTHR37842:SF2">
    <property type="entry name" value="GYLCOSYL HYDROLASE 115 C-TERMINAL DOMAIN-CONTAINING PROTEIN"/>
    <property type="match status" value="1"/>
</dbReference>
<dbReference type="Pfam" id="PF15979">
    <property type="entry name" value="Glyco_hydro_115"/>
    <property type="match status" value="1"/>
</dbReference>